<evidence type="ECO:0000259" key="4">
    <source>
        <dbReference type="Pfam" id="PF20155"/>
    </source>
</evidence>
<proteinExistence type="predicted"/>
<feature type="domain" description="D-alanyl-D-alanine carboxypeptidase-like core" evidence="3">
    <location>
        <begin position="474"/>
        <end position="575"/>
    </location>
</feature>
<evidence type="ECO:0000259" key="3">
    <source>
        <dbReference type="Pfam" id="PF02557"/>
    </source>
</evidence>
<reference evidence="6" key="1">
    <citation type="journal article" date="2019" name="Int. J. Syst. Evol. Microbiol.">
        <title>The Global Catalogue of Microorganisms (GCM) 10K type strain sequencing project: providing services to taxonomists for standard genome sequencing and annotation.</title>
        <authorList>
            <consortium name="The Broad Institute Genomics Platform"/>
            <consortium name="The Broad Institute Genome Sequencing Center for Infectious Disease"/>
            <person name="Wu L."/>
            <person name="Ma J."/>
        </authorList>
    </citation>
    <scope>NUCLEOTIDE SEQUENCE [LARGE SCALE GENOMIC DNA]</scope>
    <source>
        <strain evidence="6">KCTC 23707</strain>
    </source>
</reference>
<organism evidence="5 6">
    <name type="scientific">Methylopila henanensis</name>
    <dbReference type="NCBI Taxonomy" id="873516"/>
    <lineage>
        <taxon>Bacteria</taxon>
        <taxon>Pseudomonadati</taxon>
        <taxon>Pseudomonadota</taxon>
        <taxon>Alphaproteobacteria</taxon>
        <taxon>Hyphomicrobiales</taxon>
        <taxon>Methylopilaceae</taxon>
        <taxon>Methylopila</taxon>
    </lineage>
</organism>
<dbReference type="Gene3D" id="3.30.1380.10">
    <property type="match status" value="1"/>
</dbReference>
<dbReference type="EMBL" id="JBHUER010000001">
    <property type="protein sequence ID" value="MFD1701711.1"/>
    <property type="molecule type" value="Genomic_DNA"/>
</dbReference>
<evidence type="ECO:0000313" key="5">
    <source>
        <dbReference type="EMBL" id="MFD1701711.1"/>
    </source>
</evidence>
<dbReference type="Pfam" id="PF02557">
    <property type="entry name" value="VanY"/>
    <property type="match status" value="1"/>
</dbReference>
<sequence>MAEDLERLVVQLEASLTKYERELRKASGVTDRAMRPAERRAEESRRRIEASMAAAAAKSNASLGSIGAGLRQASALLAGGLAGGMALRSLVQYTDEFRNLSNQLKVAGLDGAELTSVFNNLARSAQANFAPLGSLVTLYSRASQSAKELGASQDDLLGFTDNVAKALRVAGATPESASGALLQLSQLLGSARVQAEEFNSVNEGARPILQAVADGLAEAGGSVSKLRGLVLDGQVSNRAFFEAFMRGATQLDAKLAGTQTTVSGAFENLKTSLIQLAGQFDSGAKSTDMFVAAIGDVQTAIKDLANFIEDAQGPLNAVLRYLERIKRAIDGGAESFGKFTGLANIGPKIDRALGRRPELPGASASLEELEAQAKDLQAEITALAANPLTVDLNTARIESAKSELDELRKVIENVQAAAARGAQVRIGDVNNMPPAPAGATSGPATPAAQGAESSTVSVRQFPVGGATATKLDGLNKSFAKSLEGFIAAAKNAGHDISINSGKRSVERQAQLWAQAVAKYGSEAAARKWVAPPGKSMHNAGKAADLGYGDAAARQWAHANASSFGLSFPLANEDWHIEPAGGRSKVARTDAQKEADQRAEAVKRVTEALSLEADQIGKTAEQQELLQRLQQAGVELSSAEGQAIQAKVAALFELKAANEAAANSEEDLRRARETLADAGADATKGFIADLKAGKSAAEAFANVLDRLLTRFTDSAIDSLFSALFNTGSSGGSGGLIGPSTLNIKERHR</sequence>
<dbReference type="SUPFAM" id="SSF55166">
    <property type="entry name" value="Hedgehog/DD-peptidase"/>
    <property type="match status" value="1"/>
</dbReference>
<evidence type="ECO:0000313" key="6">
    <source>
        <dbReference type="Proteomes" id="UP001597308"/>
    </source>
</evidence>
<feature type="domain" description="Tape measure protein N-terminal" evidence="4">
    <location>
        <begin position="88"/>
        <end position="281"/>
    </location>
</feature>
<name>A0ABW4K4V8_9HYPH</name>
<comment type="caution">
    <text evidence="5">The sequence shown here is derived from an EMBL/GenBank/DDBJ whole genome shotgun (WGS) entry which is preliminary data.</text>
</comment>
<protein>
    <submittedName>
        <fullName evidence="5">Tape measure protein</fullName>
    </submittedName>
</protein>
<gene>
    <name evidence="5" type="ORF">ACFSCV_01715</name>
</gene>
<dbReference type="InterPro" id="IPR003709">
    <property type="entry name" value="VanY-like_core_dom"/>
</dbReference>
<dbReference type="PANTHER" id="PTHR34385:SF1">
    <property type="entry name" value="PEPTIDOGLYCAN L-ALANYL-D-GLUTAMATE ENDOPEPTIDASE CWLK"/>
    <property type="match status" value="1"/>
</dbReference>
<dbReference type="PANTHER" id="PTHR34385">
    <property type="entry name" value="D-ALANYL-D-ALANINE CARBOXYPEPTIDASE"/>
    <property type="match status" value="1"/>
</dbReference>
<feature type="coiled-coil region" evidence="1">
    <location>
        <begin position="2"/>
        <end position="29"/>
    </location>
</feature>
<dbReference type="RefSeq" id="WP_378796381.1">
    <property type="nucleotide sequence ID" value="NZ_JBHUER010000001.1"/>
</dbReference>
<dbReference type="NCBIfam" id="TIGR02675">
    <property type="entry name" value="tape_meas_nterm"/>
    <property type="match status" value="1"/>
</dbReference>
<evidence type="ECO:0000256" key="1">
    <source>
        <dbReference type="SAM" id="Coils"/>
    </source>
</evidence>
<dbReference type="InterPro" id="IPR013491">
    <property type="entry name" value="Tape_meas_N"/>
</dbReference>
<dbReference type="InterPro" id="IPR052179">
    <property type="entry name" value="DD-CPase-like"/>
</dbReference>
<dbReference type="Proteomes" id="UP001597308">
    <property type="component" value="Unassembled WGS sequence"/>
</dbReference>
<feature type="region of interest" description="Disordered" evidence="2">
    <location>
        <begin position="425"/>
        <end position="455"/>
    </location>
</feature>
<feature type="coiled-coil region" evidence="1">
    <location>
        <begin position="359"/>
        <end position="417"/>
    </location>
</feature>
<feature type="coiled-coil region" evidence="1">
    <location>
        <begin position="653"/>
        <end position="680"/>
    </location>
</feature>
<accession>A0ABW4K4V8</accession>
<evidence type="ECO:0000256" key="2">
    <source>
        <dbReference type="SAM" id="MobiDB-lite"/>
    </source>
</evidence>
<feature type="compositionally biased region" description="Low complexity" evidence="2">
    <location>
        <begin position="437"/>
        <end position="451"/>
    </location>
</feature>
<dbReference type="CDD" id="cd14814">
    <property type="entry name" value="Peptidase_M15"/>
    <property type="match status" value="1"/>
</dbReference>
<keyword evidence="6" id="KW-1185">Reference proteome</keyword>
<dbReference type="InterPro" id="IPR009045">
    <property type="entry name" value="Zn_M74/Hedgehog-like"/>
</dbReference>
<keyword evidence="1" id="KW-0175">Coiled coil</keyword>
<dbReference type="Pfam" id="PF20155">
    <property type="entry name" value="TMP_3"/>
    <property type="match status" value="1"/>
</dbReference>